<dbReference type="GeneID" id="102810018"/>
<name>A0ABM0MFS2_SACKO</name>
<evidence type="ECO:0000256" key="6">
    <source>
        <dbReference type="ARBA" id="ARBA00023004"/>
    </source>
</evidence>
<evidence type="ECO:0000313" key="10">
    <source>
        <dbReference type="RefSeq" id="XP_006818863.1"/>
    </source>
</evidence>
<dbReference type="Pfam" id="PF26466">
    <property type="entry name" value="DNA_primase_lrg_N"/>
    <property type="match status" value="1"/>
</dbReference>
<organism evidence="9 10">
    <name type="scientific">Saccoglossus kowalevskii</name>
    <name type="common">Acorn worm</name>
    <dbReference type="NCBI Taxonomy" id="10224"/>
    <lineage>
        <taxon>Eukaryota</taxon>
        <taxon>Metazoa</taxon>
        <taxon>Hemichordata</taxon>
        <taxon>Enteropneusta</taxon>
        <taxon>Harrimaniidae</taxon>
        <taxon>Saccoglossus</taxon>
    </lineage>
</organism>
<feature type="domain" description="DNA primase large subunit C-terminal" evidence="8">
    <location>
        <begin position="269"/>
        <end position="422"/>
    </location>
</feature>
<reference evidence="10" key="1">
    <citation type="submission" date="2025-08" db="UniProtKB">
        <authorList>
            <consortium name="RefSeq"/>
        </authorList>
    </citation>
    <scope>IDENTIFICATION</scope>
    <source>
        <tissue evidence="10">Testes</tissue>
    </source>
</reference>
<keyword evidence="4" id="KW-0235">DNA replication</keyword>
<dbReference type="PANTHER" id="PTHR10537:SF4">
    <property type="entry name" value="DNA PRIMASE LARGE SUBUNIT"/>
    <property type="match status" value="1"/>
</dbReference>
<dbReference type="Proteomes" id="UP000694865">
    <property type="component" value="Unplaced"/>
</dbReference>
<sequence>MVFYVKPPRGKVPLETLRSYCLARVRFLCRLSKCATEVEFQKLCQQQCLVKDSECLIEGSKQDSITHFTLRLISAGDTGLSNFVIKEETKLFKFRFNQMKEEEIVELLYSLEMALLTFQENDASKTYQLDHLKEVADLVLKIKNKMSWTEVVRLFKNEEAGTFFTAPFQYALQSVASRDVTLFQGFAHVPYSKLSEVTVSLFQKLLKSGTDVAQRLLPTALMTDDRIGELFQDVRQLYRRLLKQDSDFHNNGSELGLAGQCSNVDGLVEMFPMCMSHLHYKLRQNHRLRHHSRVQYTLFLKEVGMSVEGALKFWRSEYSQPHGCHGDGCTHSWAKDGKRYAYSIRHLYGLEGGRTNYTAHSCQAIQSHLLGPGEEGGCPFKHFDTYHLQGKIEGIPDDTQDDIVRLVTKSEYNRACHEYLKYRVTSILKPDDGALIGPSGNRCQRCSGFITATEDKMREDASHIKERSDFRDAIKKQKNDEFMINGDDGRTSRLQTKLFCGVKRKMEKNDVETARSTARVKFVYCKCSRETVAKQPTHLVTKYWEAGNESNLQTNADITENIINVLTCDKSTKLESVVTDAIAMTTCEEFWDDSECNSQLPESQRDQDELSEVKKKMETITITKPIDYYYNFTALTKT</sequence>
<keyword evidence="6" id="KW-0408">Iron</keyword>
<dbReference type="Pfam" id="PF04104">
    <property type="entry name" value="DNA_primase_lrg"/>
    <property type="match status" value="1"/>
</dbReference>
<evidence type="ECO:0000256" key="4">
    <source>
        <dbReference type="ARBA" id="ARBA00022705"/>
    </source>
</evidence>
<accession>A0ABM0MFS2</accession>
<keyword evidence="7" id="KW-0411">Iron-sulfur</keyword>
<evidence type="ECO:0000256" key="2">
    <source>
        <dbReference type="ARBA" id="ARBA00022485"/>
    </source>
</evidence>
<evidence type="ECO:0000313" key="9">
    <source>
        <dbReference type="Proteomes" id="UP000694865"/>
    </source>
</evidence>
<gene>
    <name evidence="10" type="primary">LOC102810018</name>
</gene>
<keyword evidence="9" id="KW-1185">Reference proteome</keyword>
<evidence type="ECO:0000256" key="3">
    <source>
        <dbReference type="ARBA" id="ARBA00022515"/>
    </source>
</evidence>
<dbReference type="RefSeq" id="XP_006818863.1">
    <property type="nucleotide sequence ID" value="XM_006818800.1"/>
</dbReference>
<dbReference type="InterPro" id="IPR007238">
    <property type="entry name" value="DNA_primase_lsu_euk/arc"/>
</dbReference>
<dbReference type="PANTHER" id="PTHR10537">
    <property type="entry name" value="DNA PRIMASE LARGE SUBUNIT"/>
    <property type="match status" value="1"/>
</dbReference>
<dbReference type="Gene3D" id="1.20.930.80">
    <property type="match status" value="1"/>
</dbReference>
<dbReference type="InterPro" id="IPR058560">
    <property type="entry name" value="DNA_primase_C"/>
</dbReference>
<protein>
    <submittedName>
        <fullName evidence="10">DNA primase large subunit-like</fullName>
    </submittedName>
</protein>
<evidence type="ECO:0000256" key="7">
    <source>
        <dbReference type="ARBA" id="ARBA00023014"/>
    </source>
</evidence>
<evidence type="ECO:0000256" key="5">
    <source>
        <dbReference type="ARBA" id="ARBA00022723"/>
    </source>
</evidence>
<proteinExistence type="predicted"/>
<keyword evidence="3" id="KW-0639">Primosome</keyword>
<keyword evidence="5" id="KW-0479">Metal-binding</keyword>
<comment type="cofactor">
    <cofactor evidence="1">
        <name>[4Fe-4S] cluster</name>
        <dbReference type="ChEBI" id="CHEBI:49883"/>
    </cofactor>
</comment>
<evidence type="ECO:0000256" key="1">
    <source>
        <dbReference type="ARBA" id="ARBA00001966"/>
    </source>
</evidence>
<keyword evidence="2" id="KW-0004">4Fe-4S</keyword>
<evidence type="ECO:0000259" key="8">
    <source>
        <dbReference type="Pfam" id="PF04104"/>
    </source>
</evidence>